<sequence length="263" mass="28587">MTNKMTIMRSPAFAVLALAAAAAQACRVAPPAQLSGAGEQVAAATDVAVAQVIGATPLDAYEVEYRFLVLDQLAGVDRKVFSVTGRAAPPQDQDGSFDRHRDFAFWAHGGGRVVNGVDCVIHPSFVVGNSYLVFLGARPTRRSFEQLDTVDGIVNPDDEWLAYVKARLAGQAAQHDGAPDYERLGRFIYGLQRIIVSGEIDRKTLAAQHAPDQLLYRAGRLEDEFDRIYRNHQNVPDPEMAAALREAIALKAALQAWRSSAGQ</sequence>
<proteinExistence type="predicted"/>
<accession>A0ABW0RYX8</accession>
<comment type="caution">
    <text evidence="2">The sequence shown here is derived from an EMBL/GenBank/DDBJ whole genome shotgun (WGS) entry which is preliminary data.</text>
</comment>
<dbReference type="RefSeq" id="WP_379771922.1">
    <property type="nucleotide sequence ID" value="NZ_JBHSMZ010000010.1"/>
</dbReference>
<keyword evidence="3" id="KW-1185">Reference proteome</keyword>
<dbReference type="Proteomes" id="UP001596086">
    <property type="component" value="Unassembled WGS sequence"/>
</dbReference>
<gene>
    <name evidence="2" type="ORF">ACFPO9_15005</name>
</gene>
<organism evidence="2 3">
    <name type="scientific">Massilia aerilata</name>
    <dbReference type="NCBI Taxonomy" id="453817"/>
    <lineage>
        <taxon>Bacteria</taxon>
        <taxon>Pseudomonadati</taxon>
        <taxon>Pseudomonadota</taxon>
        <taxon>Betaproteobacteria</taxon>
        <taxon>Burkholderiales</taxon>
        <taxon>Oxalobacteraceae</taxon>
        <taxon>Telluria group</taxon>
        <taxon>Massilia</taxon>
    </lineage>
</organism>
<evidence type="ECO:0000313" key="3">
    <source>
        <dbReference type="Proteomes" id="UP001596086"/>
    </source>
</evidence>
<dbReference type="EMBL" id="JBHSMZ010000010">
    <property type="protein sequence ID" value="MFC5549823.1"/>
    <property type="molecule type" value="Genomic_DNA"/>
</dbReference>
<feature type="chain" id="PRO_5046714005" evidence="1">
    <location>
        <begin position="26"/>
        <end position="263"/>
    </location>
</feature>
<name>A0ABW0RYX8_9BURK</name>
<dbReference type="PROSITE" id="PS51257">
    <property type="entry name" value="PROKAR_LIPOPROTEIN"/>
    <property type="match status" value="1"/>
</dbReference>
<evidence type="ECO:0000313" key="2">
    <source>
        <dbReference type="EMBL" id="MFC5549823.1"/>
    </source>
</evidence>
<feature type="signal peptide" evidence="1">
    <location>
        <begin position="1"/>
        <end position="25"/>
    </location>
</feature>
<keyword evidence="1" id="KW-0732">Signal</keyword>
<protein>
    <submittedName>
        <fullName evidence="2">Uncharacterized protein</fullName>
    </submittedName>
</protein>
<reference evidence="3" key="1">
    <citation type="journal article" date="2019" name="Int. J. Syst. Evol. Microbiol.">
        <title>The Global Catalogue of Microorganisms (GCM) 10K type strain sequencing project: providing services to taxonomists for standard genome sequencing and annotation.</title>
        <authorList>
            <consortium name="The Broad Institute Genomics Platform"/>
            <consortium name="The Broad Institute Genome Sequencing Center for Infectious Disease"/>
            <person name="Wu L."/>
            <person name="Ma J."/>
        </authorList>
    </citation>
    <scope>NUCLEOTIDE SEQUENCE [LARGE SCALE GENOMIC DNA]</scope>
    <source>
        <strain evidence="3">CGMCC 4.5798</strain>
    </source>
</reference>
<evidence type="ECO:0000256" key="1">
    <source>
        <dbReference type="SAM" id="SignalP"/>
    </source>
</evidence>